<evidence type="ECO:0008006" key="3">
    <source>
        <dbReference type="Google" id="ProtNLM"/>
    </source>
</evidence>
<reference evidence="1 2" key="1">
    <citation type="journal article" date="2022" name="Int. J. Syst. Evol. Microbiol.">
        <title>Neobacillus kokaensis sp. nov., isolated from soil.</title>
        <authorList>
            <person name="Yuki K."/>
            <person name="Matsubara H."/>
            <person name="Yamaguchi S."/>
        </authorList>
    </citation>
    <scope>NUCLEOTIDE SEQUENCE [LARGE SCALE GENOMIC DNA]</scope>
    <source>
        <strain evidence="1 2">LOB 377</strain>
    </source>
</reference>
<dbReference type="EMBL" id="BNDS01000046">
    <property type="protein sequence ID" value="GHI01540.1"/>
    <property type="molecule type" value="Genomic_DNA"/>
</dbReference>
<evidence type="ECO:0000313" key="2">
    <source>
        <dbReference type="Proteomes" id="UP000637074"/>
    </source>
</evidence>
<accession>A0ABQ3NC97</accession>
<dbReference type="SUPFAM" id="SSF53474">
    <property type="entry name" value="alpha/beta-Hydrolases"/>
    <property type="match status" value="1"/>
</dbReference>
<dbReference type="InterPro" id="IPR029058">
    <property type="entry name" value="AB_hydrolase_fold"/>
</dbReference>
<proteinExistence type="predicted"/>
<dbReference type="PANTHER" id="PTHR15394:SF3">
    <property type="entry name" value="SERINE HYDROLASE RBBP9"/>
    <property type="match status" value="1"/>
</dbReference>
<dbReference type="InterPro" id="IPR010662">
    <property type="entry name" value="RBBP9/YdeN"/>
</dbReference>
<organism evidence="1 2">
    <name type="scientific">Neobacillus kokaensis</name>
    <dbReference type="NCBI Taxonomy" id="2759023"/>
    <lineage>
        <taxon>Bacteria</taxon>
        <taxon>Bacillati</taxon>
        <taxon>Bacillota</taxon>
        <taxon>Bacilli</taxon>
        <taxon>Bacillales</taxon>
        <taxon>Bacillaceae</taxon>
        <taxon>Neobacillus</taxon>
    </lineage>
</organism>
<comment type="caution">
    <text evidence="1">The sequence shown here is derived from an EMBL/GenBank/DDBJ whole genome shotgun (WGS) entry which is preliminary data.</text>
</comment>
<dbReference type="PANTHER" id="PTHR15394">
    <property type="entry name" value="SERINE HYDROLASE RBBP9"/>
    <property type="match status" value="1"/>
</dbReference>
<sequence>MNRQSFLILHGLGGSGQDHWQTWLAEKLTTQGFNVYYPTFSNFDFPNKKIWLKELDEVLGRVPKDHQLTVITHSLGCLLWLHYTAHLNKTLASRAILVAPPSPRVVLSEAKSFFPVPLERKSLSLAAKETLFIHSSNDPYCSLEDANFYKNIGLPTITFPNMGHINTASGHGEWGWILEQCLISEKSAVGV</sequence>
<dbReference type="Gene3D" id="3.40.50.1820">
    <property type="entry name" value="alpha/beta hydrolase"/>
    <property type="match status" value="1"/>
</dbReference>
<evidence type="ECO:0000313" key="1">
    <source>
        <dbReference type="EMBL" id="GHI01540.1"/>
    </source>
</evidence>
<name>A0ABQ3NC97_9BACI</name>
<gene>
    <name evidence="1" type="ORF">AM1BK_50820</name>
</gene>
<keyword evidence="2" id="KW-1185">Reference proteome</keyword>
<protein>
    <recommendedName>
        <fullName evidence="3">Hydrolase</fullName>
    </recommendedName>
</protein>
<dbReference type="Proteomes" id="UP000637074">
    <property type="component" value="Unassembled WGS sequence"/>
</dbReference>
<dbReference type="RefSeq" id="WP_191277185.1">
    <property type="nucleotide sequence ID" value="NZ_BNDS01000046.1"/>
</dbReference>
<dbReference type="Pfam" id="PF06821">
    <property type="entry name" value="Ser_hydrolase"/>
    <property type="match status" value="1"/>
</dbReference>